<evidence type="ECO:0000259" key="1">
    <source>
        <dbReference type="PROSITE" id="PS50943"/>
    </source>
</evidence>
<dbReference type="CDD" id="cd00093">
    <property type="entry name" value="HTH_XRE"/>
    <property type="match status" value="1"/>
</dbReference>
<organism evidence="2 3">
    <name type="scientific">Adhaeretor mobilis</name>
    <dbReference type="NCBI Taxonomy" id="1930276"/>
    <lineage>
        <taxon>Bacteria</taxon>
        <taxon>Pseudomonadati</taxon>
        <taxon>Planctomycetota</taxon>
        <taxon>Planctomycetia</taxon>
        <taxon>Pirellulales</taxon>
        <taxon>Lacipirellulaceae</taxon>
        <taxon>Adhaeretor</taxon>
    </lineage>
</organism>
<dbReference type="Pfam" id="PF01381">
    <property type="entry name" value="HTH_3"/>
    <property type="match status" value="1"/>
</dbReference>
<dbReference type="PROSITE" id="PS50943">
    <property type="entry name" value="HTH_CROC1"/>
    <property type="match status" value="1"/>
</dbReference>
<dbReference type="Proteomes" id="UP000319852">
    <property type="component" value="Chromosome"/>
</dbReference>
<keyword evidence="3" id="KW-1185">Reference proteome</keyword>
<dbReference type="AlphaFoldDB" id="A0A517MTL4"/>
<dbReference type="KEGG" id="amob:HG15A2_15040"/>
<dbReference type="SUPFAM" id="SSF47413">
    <property type="entry name" value="lambda repressor-like DNA-binding domains"/>
    <property type="match status" value="1"/>
</dbReference>
<name>A0A517MTL4_9BACT</name>
<accession>A0A517MTL4</accession>
<dbReference type="EMBL" id="CP036263">
    <property type="protein sequence ID" value="QDS98231.1"/>
    <property type="molecule type" value="Genomic_DNA"/>
</dbReference>
<evidence type="ECO:0000313" key="2">
    <source>
        <dbReference type="EMBL" id="QDS98231.1"/>
    </source>
</evidence>
<dbReference type="GO" id="GO:0003677">
    <property type="term" value="F:DNA binding"/>
    <property type="evidence" value="ECO:0007669"/>
    <property type="project" value="InterPro"/>
</dbReference>
<sequence>MNDSSDDGIDAESLGRKIRGALHRTGETPKWLAAQSGIGVSTVYSILNGHQLPSLDKIRQLCRVLNLSVDWLLDIESDSFYLRPELGHESQSYADLEEFWLSQGNGERLSVSRGFSIVHQPIGLREQVLKRIYELPKKQINVSLDAFIHRRQAIDEYERRRLEVVVKEEVEDFILQRPPWDRLDFELIKEFVEAIITRLREDQIGFELTLIPRQLFLVNYEILNREIIVFDLGHIFMRQSHANLVQHFIREIQSFRSHPDALDERRKVIRFLQKTLAKAGSQLNSVPIADECGSSA</sequence>
<evidence type="ECO:0000313" key="3">
    <source>
        <dbReference type="Proteomes" id="UP000319852"/>
    </source>
</evidence>
<dbReference type="RefSeq" id="WP_218932383.1">
    <property type="nucleotide sequence ID" value="NZ_CP036263.1"/>
</dbReference>
<feature type="domain" description="HTH cro/C1-type" evidence="1">
    <location>
        <begin position="32"/>
        <end position="72"/>
    </location>
</feature>
<dbReference type="InterPro" id="IPR010982">
    <property type="entry name" value="Lambda_DNA-bd_dom_sf"/>
</dbReference>
<dbReference type="InterPro" id="IPR001387">
    <property type="entry name" value="Cro/C1-type_HTH"/>
</dbReference>
<proteinExistence type="predicted"/>
<gene>
    <name evidence="2" type="ORF">HG15A2_15040</name>
</gene>
<dbReference type="SMART" id="SM00530">
    <property type="entry name" value="HTH_XRE"/>
    <property type="match status" value="1"/>
</dbReference>
<dbReference type="Gene3D" id="1.10.260.40">
    <property type="entry name" value="lambda repressor-like DNA-binding domains"/>
    <property type="match status" value="1"/>
</dbReference>
<protein>
    <submittedName>
        <fullName evidence="2">Helix-turn-helix protein</fullName>
    </submittedName>
</protein>
<reference evidence="2 3" key="1">
    <citation type="submission" date="2019-02" db="EMBL/GenBank/DDBJ databases">
        <title>Deep-cultivation of Planctomycetes and their phenomic and genomic characterization uncovers novel biology.</title>
        <authorList>
            <person name="Wiegand S."/>
            <person name="Jogler M."/>
            <person name="Boedeker C."/>
            <person name="Pinto D."/>
            <person name="Vollmers J."/>
            <person name="Rivas-Marin E."/>
            <person name="Kohn T."/>
            <person name="Peeters S.H."/>
            <person name="Heuer A."/>
            <person name="Rast P."/>
            <person name="Oberbeckmann S."/>
            <person name="Bunk B."/>
            <person name="Jeske O."/>
            <person name="Meyerdierks A."/>
            <person name="Storesund J.E."/>
            <person name="Kallscheuer N."/>
            <person name="Luecker S."/>
            <person name="Lage O.M."/>
            <person name="Pohl T."/>
            <person name="Merkel B.J."/>
            <person name="Hornburger P."/>
            <person name="Mueller R.-W."/>
            <person name="Bruemmer F."/>
            <person name="Labrenz M."/>
            <person name="Spormann A.M."/>
            <person name="Op den Camp H."/>
            <person name="Overmann J."/>
            <person name="Amann R."/>
            <person name="Jetten M.S.M."/>
            <person name="Mascher T."/>
            <person name="Medema M.H."/>
            <person name="Devos D.P."/>
            <person name="Kaster A.-K."/>
            <person name="Ovreas L."/>
            <person name="Rohde M."/>
            <person name="Galperin M.Y."/>
            <person name="Jogler C."/>
        </authorList>
    </citation>
    <scope>NUCLEOTIDE SEQUENCE [LARGE SCALE GENOMIC DNA]</scope>
    <source>
        <strain evidence="2 3">HG15A2</strain>
    </source>
</reference>